<dbReference type="Gene3D" id="1.20.1560.10">
    <property type="entry name" value="ABC transporter type 1, transmembrane domain"/>
    <property type="match status" value="1"/>
</dbReference>
<accession>A0A1S8KY59</accession>
<dbReference type="AlphaFoldDB" id="A0A1S8KY59"/>
<evidence type="ECO:0000256" key="5">
    <source>
        <dbReference type="ARBA" id="ARBA00022989"/>
    </source>
</evidence>
<gene>
    <name evidence="7" type="ORF">CROST_017320</name>
</gene>
<evidence type="ECO:0000256" key="1">
    <source>
        <dbReference type="ARBA" id="ARBA00004651"/>
    </source>
</evidence>
<dbReference type="Proteomes" id="UP000190951">
    <property type="component" value="Chromosome"/>
</dbReference>
<dbReference type="FunFam" id="3.40.50.300:FF:000218">
    <property type="entry name" value="Multidrug ABC transporter ATP-binding protein"/>
    <property type="match status" value="1"/>
</dbReference>
<evidence type="ECO:0000256" key="6">
    <source>
        <dbReference type="ARBA" id="ARBA00023136"/>
    </source>
</evidence>
<dbReference type="SMART" id="SM00382">
    <property type="entry name" value="AAA"/>
    <property type="match status" value="1"/>
</dbReference>
<keyword evidence="3" id="KW-0547">Nucleotide-binding</keyword>
<dbReference type="Pfam" id="PF00005">
    <property type="entry name" value="ABC_tran"/>
    <property type="match status" value="1"/>
</dbReference>
<keyword evidence="7" id="KW-0378">Hydrolase</keyword>
<keyword evidence="2" id="KW-0812">Transmembrane</keyword>
<evidence type="ECO:0000256" key="2">
    <source>
        <dbReference type="ARBA" id="ARBA00022692"/>
    </source>
</evidence>
<dbReference type="InterPro" id="IPR027417">
    <property type="entry name" value="P-loop_NTPase"/>
</dbReference>
<dbReference type="PROSITE" id="PS50929">
    <property type="entry name" value="ABC_TM1F"/>
    <property type="match status" value="1"/>
</dbReference>
<reference evidence="7 8" key="1">
    <citation type="submission" date="2022-04" db="EMBL/GenBank/DDBJ databases">
        <title>Genome sequence of C. roseum typestrain.</title>
        <authorList>
            <person name="Poehlein A."/>
            <person name="Schoch T."/>
            <person name="Duerre P."/>
            <person name="Daniel R."/>
        </authorList>
    </citation>
    <scope>NUCLEOTIDE SEQUENCE [LARGE SCALE GENOMIC DNA]</scope>
    <source>
        <strain evidence="7 8">DSM 7320</strain>
    </source>
</reference>
<dbReference type="GO" id="GO:0016887">
    <property type="term" value="F:ATP hydrolysis activity"/>
    <property type="evidence" value="ECO:0007669"/>
    <property type="project" value="InterPro"/>
</dbReference>
<dbReference type="KEGG" id="crw:CROST_017320"/>
<dbReference type="Gene3D" id="3.40.50.300">
    <property type="entry name" value="P-loop containing nucleotide triphosphate hydrolases"/>
    <property type="match status" value="1"/>
</dbReference>
<dbReference type="GO" id="GO:0015421">
    <property type="term" value="F:ABC-type oligopeptide transporter activity"/>
    <property type="evidence" value="ECO:0007669"/>
    <property type="project" value="TreeGrafter"/>
</dbReference>
<name>A0A1S8KY59_9CLOT</name>
<dbReference type="InterPro" id="IPR017871">
    <property type="entry name" value="ABC_transporter-like_CS"/>
</dbReference>
<dbReference type="PROSITE" id="PS00211">
    <property type="entry name" value="ABC_TRANSPORTER_1"/>
    <property type="match status" value="1"/>
</dbReference>
<evidence type="ECO:0000256" key="3">
    <source>
        <dbReference type="ARBA" id="ARBA00022741"/>
    </source>
</evidence>
<dbReference type="PANTHER" id="PTHR43394">
    <property type="entry name" value="ATP-DEPENDENT PERMEASE MDL1, MITOCHONDRIAL"/>
    <property type="match status" value="1"/>
</dbReference>
<keyword evidence="5" id="KW-1133">Transmembrane helix</keyword>
<keyword evidence="4 7" id="KW-0067">ATP-binding</keyword>
<dbReference type="STRING" id="84029.CROST_41810"/>
<organism evidence="7 8">
    <name type="scientific">Clostridium felsineum</name>
    <dbReference type="NCBI Taxonomy" id="36839"/>
    <lineage>
        <taxon>Bacteria</taxon>
        <taxon>Bacillati</taxon>
        <taxon>Bacillota</taxon>
        <taxon>Clostridia</taxon>
        <taxon>Eubacteriales</taxon>
        <taxon>Clostridiaceae</taxon>
        <taxon>Clostridium</taxon>
    </lineage>
</organism>
<proteinExistence type="predicted"/>
<dbReference type="RefSeq" id="WP_077835359.1">
    <property type="nucleotide sequence ID" value="NZ_CP096983.1"/>
</dbReference>
<dbReference type="InterPro" id="IPR003593">
    <property type="entry name" value="AAA+_ATPase"/>
</dbReference>
<dbReference type="InterPro" id="IPR036640">
    <property type="entry name" value="ABC1_TM_sf"/>
</dbReference>
<dbReference type="EC" id="3.6.3.-" evidence="7"/>
<evidence type="ECO:0000313" key="7">
    <source>
        <dbReference type="EMBL" id="URZ11016.1"/>
    </source>
</evidence>
<dbReference type="CDD" id="cd07346">
    <property type="entry name" value="ABC_6TM_exporters"/>
    <property type="match status" value="1"/>
</dbReference>
<dbReference type="PROSITE" id="PS50893">
    <property type="entry name" value="ABC_TRANSPORTER_2"/>
    <property type="match status" value="1"/>
</dbReference>
<keyword evidence="6" id="KW-0472">Membrane</keyword>
<sequence length="591" mass="66775">MSKDILLIKRALKYITPYKFKFIGAFLCIILSIFFSIVQPLIWGDLITCLFNKNTYKVVTSLIFILLINIGQSSVEFIQSYLFANLNNNIIYNIKNDTYEKILNLPVKAFDEMRGGDFISRMQGDISNIANIITNQILNTIVDIVKVIIIGITVFTISVPLSIVIVITFPVTYMIFLKSGRVLRKKNKEIAAINDNYFSFLAQSLTGIREIKSLGIKKYNFNIFTFLSGKLKHKTIKLEVLNTFAETLSNGITSISQLGVMSFGAYLILNGTLSIKNYIAFSSYSNQFSGSLMNITKLNANVQQVLTSLERVFGLMDNLSYEKKTFGNKNINKIKGKIEFKNVYFEYVEGKSLLKNISFKISKGKKVAIVGTSGSGKTTILNLILNFYKPYLGKIFIDDIDIQELSEECLYSHIAIVRQEPFLFNISIKDNLLLGKVKASDEEIYNACKKAYIHDFITSMPQGYNSIIGENGVNLSGGQKQRIAIARALLKNSTIILFDEATSSLDNESQYYIRKVINNLSEDHTIMIIAHRLSTIIEADEIMVIDKGMIVGCGNHEFLINNNSIYKHLYDTEINVLKGNKETNYMKSIEI</sequence>
<protein>
    <submittedName>
        <fullName evidence="7">Multidrug export ATP-binding/permease protein</fullName>
        <ecNumber evidence="7">3.6.3.-</ecNumber>
    </submittedName>
</protein>
<comment type="subcellular location">
    <subcellularLocation>
        <location evidence="1">Cell membrane</location>
        <topology evidence="1">Multi-pass membrane protein</topology>
    </subcellularLocation>
</comment>
<dbReference type="GO" id="GO:0005524">
    <property type="term" value="F:ATP binding"/>
    <property type="evidence" value="ECO:0007669"/>
    <property type="project" value="UniProtKB-KW"/>
</dbReference>
<dbReference type="InterPro" id="IPR003439">
    <property type="entry name" value="ABC_transporter-like_ATP-bd"/>
</dbReference>
<dbReference type="EMBL" id="CP096983">
    <property type="protein sequence ID" value="URZ11016.1"/>
    <property type="molecule type" value="Genomic_DNA"/>
</dbReference>
<keyword evidence="8" id="KW-1185">Reference proteome</keyword>
<dbReference type="InterPro" id="IPR011527">
    <property type="entry name" value="ABC1_TM_dom"/>
</dbReference>
<dbReference type="Pfam" id="PF00664">
    <property type="entry name" value="ABC_membrane"/>
    <property type="match status" value="1"/>
</dbReference>
<dbReference type="SUPFAM" id="SSF90123">
    <property type="entry name" value="ABC transporter transmembrane region"/>
    <property type="match status" value="1"/>
</dbReference>
<dbReference type="PANTHER" id="PTHR43394:SF1">
    <property type="entry name" value="ATP-BINDING CASSETTE SUB-FAMILY B MEMBER 10, MITOCHONDRIAL"/>
    <property type="match status" value="1"/>
</dbReference>
<evidence type="ECO:0000256" key="4">
    <source>
        <dbReference type="ARBA" id="ARBA00022840"/>
    </source>
</evidence>
<evidence type="ECO:0000313" key="8">
    <source>
        <dbReference type="Proteomes" id="UP000190951"/>
    </source>
</evidence>
<dbReference type="GO" id="GO:0005886">
    <property type="term" value="C:plasma membrane"/>
    <property type="evidence" value="ECO:0007669"/>
    <property type="project" value="UniProtKB-SubCell"/>
</dbReference>
<dbReference type="InterPro" id="IPR039421">
    <property type="entry name" value="Type_1_exporter"/>
</dbReference>
<dbReference type="SUPFAM" id="SSF52540">
    <property type="entry name" value="P-loop containing nucleoside triphosphate hydrolases"/>
    <property type="match status" value="1"/>
</dbReference>